<accession>A8S0I2</accession>
<dbReference type="EMBL" id="ABCC02000042">
    <property type="protein sequence ID" value="EDP14076.1"/>
    <property type="molecule type" value="Genomic_DNA"/>
</dbReference>
<dbReference type="HOGENOM" id="CLU_2896051_0_0_9"/>
<reference evidence="1 2" key="1">
    <citation type="submission" date="2007-08" db="EMBL/GenBank/DDBJ databases">
        <authorList>
            <person name="Fulton L."/>
            <person name="Clifton S."/>
            <person name="Fulton B."/>
            <person name="Xu J."/>
            <person name="Minx P."/>
            <person name="Pepin K.H."/>
            <person name="Johnson M."/>
            <person name="Thiruvilangam P."/>
            <person name="Bhonagiri V."/>
            <person name="Nash W.E."/>
            <person name="Mardis E.R."/>
            <person name="Wilson R.K."/>
        </authorList>
    </citation>
    <scope>NUCLEOTIDE SEQUENCE [LARGE SCALE GENOMIC DNA]</scope>
    <source>
        <strain evidence="2">ATCC BAA-613 / DSM 15670 / CCUG 46953 / JCM 12243 / WAL 16351</strain>
    </source>
</reference>
<proteinExistence type="predicted"/>
<evidence type="ECO:0000313" key="2">
    <source>
        <dbReference type="Proteomes" id="UP000005396"/>
    </source>
</evidence>
<organism evidence="1 2">
    <name type="scientific">Enterocloster bolteae (strain ATCC BAA-613 / DSM 15670 / CCUG 46953 / JCM 12243 / WAL 16351)</name>
    <name type="common">Clostridium bolteae</name>
    <dbReference type="NCBI Taxonomy" id="411902"/>
    <lineage>
        <taxon>Bacteria</taxon>
        <taxon>Bacillati</taxon>
        <taxon>Bacillota</taxon>
        <taxon>Clostridia</taxon>
        <taxon>Lachnospirales</taxon>
        <taxon>Lachnospiraceae</taxon>
        <taxon>Enterocloster</taxon>
    </lineage>
</organism>
<dbReference type="AlphaFoldDB" id="A8S0I2"/>
<comment type="caution">
    <text evidence="1">The sequence shown here is derived from an EMBL/GenBank/DDBJ whole genome shotgun (WGS) entry which is preliminary data.</text>
</comment>
<dbReference type="Proteomes" id="UP000005396">
    <property type="component" value="Unassembled WGS sequence"/>
</dbReference>
<reference evidence="1 2" key="2">
    <citation type="submission" date="2007-09" db="EMBL/GenBank/DDBJ databases">
        <title>Draft genome sequence of Clostridium bolteae (ATCC BAA-613).</title>
        <authorList>
            <person name="Sudarsanam P."/>
            <person name="Ley R."/>
            <person name="Guruge J."/>
            <person name="Turnbaugh P.J."/>
            <person name="Mahowald M."/>
            <person name="Liep D."/>
            <person name="Gordon J."/>
        </authorList>
    </citation>
    <scope>NUCLEOTIDE SEQUENCE [LARGE SCALE GENOMIC DNA]</scope>
    <source>
        <strain evidence="2">ATCC BAA-613 / DSM 15670 / CCUG 46953 / JCM 12243 / WAL 16351</strain>
    </source>
</reference>
<gene>
    <name evidence="1" type="ORF">CLOBOL_05683</name>
</gene>
<dbReference type="PaxDb" id="411902-CLOBOL_05683"/>
<evidence type="ECO:0000313" key="1">
    <source>
        <dbReference type="EMBL" id="EDP14076.1"/>
    </source>
</evidence>
<name>A8S0I2_ENTBW</name>
<sequence>MEDHTARGSGLAHIHYIVIWSVKLTLVAVYGTQGQVQLLGGLQVRNRGESKRVPVQVRPPPT</sequence>
<protein>
    <submittedName>
        <fullName evidence="1">Uncharacterized protein</fullName>
    </submittedName>
</protein>